<evidence type="ECO:0000313" key="3">
    <source>
        <dbReference type="EMBL" id="GAW94124.1"/>
    </source>
</evidence>
<gene>
    <name evidence="3" type="ORF">KKC1_32380</name>
</gene>
<name>A0A1Z5HX88_9FIRM</name>
<feature type="domain" description="NodB homology" evidence="2">
    <location>
        <begin position="208"/>
        <end position="395"/>
    </location>
</feature>
<dbReference type="InterPro" id="IPR011330">
    <property type="entry name" value="Glyco_hydro/deAcase_b/a-brl"/>
</dbReference>
<keyword evidence="4" id="KW-1185">Reference proteome</keyword>
<dbReference type="CDD" id="cd10917">
    <property type="entry name" value="CE4_NodB_like_6s_7s"/>
    <property type="match status" value="1"/>
</dbReference>
<sequence length="421" mass="46543">MRSFFIAFLIGYLAIFILLVSLGGNRFRKINSHAAGFLAALIVSYMVKINYLAAVTTVVAGIGMLVALTWSPYRRASNKPALLAVFSGSLLFADPVVGIVVLAVAFLTMRFRHLKFSLWTAGLVIAAFAALRGNKPDAALLYMLLFYSLVIVRERFFSRSRTKLRLARGILLISVVLLSMTVLYLNHYVYRGFAMQPDLVRAGSNEIPVVALTFDDGPDPRYTPAILDILQEKKVPATFFLVGKHVERYPQIARRIVDEGHEIGNHTYSHANLLGASSFKIRREIEAAEKAIKKATGRRPAYFRPPRGLYSRTLRDILSEKNYALVLWSVSSQDWSGVSAQDIERNVLARVKPGAIILMHDSGDLISSWGGDRTNTVKALPGIIDGLRAQGYRFVSLSELLELSNKPVPVKSGAGGTIDLE</sequence>
<feature type="transmembrane region" description="Helical" evidence="1">
    <location>
        <begin position="169"/>
        <end position="190"/>
    </location>
</feature>
<accession>A0A1Z5HX88</accession>
<keyword evidence="1" id="KW-1133">Transmembrane helix</keyword>
<feature type="transmembrane region" description="Helical" evidence="1">
    <location>
        <begin position="37"/>
        <end position="70"/>
    </location>
</feature>
<proteinExistence type="predicted"/>
<feature type="transmembrane region" description="Helical" evidence="1">
    <location>
        <begin position="82"/>
        <end position="109"/>
    </location>
</feature>
<evidence type="ECO:0000259" key="2">
    <source>
        <dbReference type="PROSITE" id="PS51677"/>
    </source>
</evidence>
<dbReference type="EMBL" id="BDGJ01000198">
    <property type="protein sequence ID" value="GAW94124.1"/>
    <property type="molecule type" value="Genomic_DNA"/>
</dbReference>
<feature type="transmembrane region" description="Helical" evidence="1">
    <location>
        <begin position="116"/>
        <end position="133"/>
    </location>
</feature>
<organism evidence="3 4">
    <name type="scientific">Calderihabitans maritimus</name>
    <dbReference type="NCBI Taxonomy" id="1246530"/>
    <lineage>
        <taxon>Bacteria</taxon>
        <taxon>Bacillati</taxon>
        <taxon>Bacillota</taxon>
        <taxon>Clostridia</taxon>
        <taxon>Neomoorellales</taxon>
        <taxon>Calderihabitantaceae</taxon>
        <taxon>Calderihabitans</taxon>
    </lineage>
</organism>
<dbReference type="AlphaFoldDB" id="A0A1Z5HX88"/>
<keyword evidence="1" id="KW-0472">Membrane</keyword>
<dbReference type="InterPro" id="IPR002509">
    <property type="entry name" value="NODB_dom"/>
</dbReference>
<dbReference type="OrthoDB" id="9806342at2"/>
<evidence type="ECO:0000313" key="4">
    <source>
        <dbReference type="Proteomes" id="UP000197032"/>
    </source>
</evidence>
<feature type="transmembrane region" description="Helical" evidence="1">
    <location>
        <begin position="139"/>
        <end position="157"/>
    </location>
</feature>
<dbReference type="Proteomes" id="UP000197032">
    <property type="component" value="Unassembled WGS sequence"/>
</dbReference>
<dbReference type="Pfam" id="PF01522">
    <property type="entry name" value="Polysacc_deac_1"/>
    <property type="match status" value="1"/>
</dbReference>
<protein>
    <submittedName>
        <fullName evidence="3">Polysaccharide deacetylase</fullName>
    </submittedName>
</protein>
<dbReference type="Gene3D" id="3.20.20.370">
    <property type="entry name" value="Glycoside hydrolase/deacetylase"/>
    <property type="match status" value="1"/>
</dbReference>
<dbReference type="SUPFAM" id="SSF88713">
    <property type="entry name" value="Glycoside hydrolase/deacetylase"/>
    <property type="match status" value="1"/>
</dbReference>
<dbReference type="RefSeq" id="WP_088555133.1">
    <property type="nucleotide sequence ID" value="NZ_BDGJ01000198.1"/>
</dbReference>
<dbReference type="PANTHER" id="PTHR10587">
    <property type="entry name" value="GLYCOSYL TRANSFERASE-RELATED"/>
    <property type="match status" value="1"/>
</dbReference>
<dbReference type="GO" id="GO:0016810">
    <property type="term" value="F:hydrolase activity, acting on carbon-nitrogen (but not peptide) bonds"/>
    <property type="evidence" value="ECO:0007669"/>
    <property type="project" value="InterPro"/>
</dbReference>
<keyword evidence="1" id="KW-0812">Transmembrane</keyword>
<dbReference type="InterPro" id="IPR050248">
    <property type="entry name" value="Polysacc_deacetylase_ArnD"/>
</dbReference>
<feature type="transmembrane region" description="Helical" evidence="1">
    <location>
        <begin position="6"/>
        <end position="25"/>
    </location>
</feature>
<evidence type="ECO:0000256" key="1">
    <source>
        <dbReference type="SAM" id="Phobius"/>
    </source>
</evidence>
<dbReference type="PROSITE" id="PS51677">
    <property type="entry name" value="NODB"/>
    <property type="match status" value="1"/>
</dbReference>
<reference evidence="4" key="1">
    <citation type="journal article" date="2017" name="Appl. Environ. Microbiol.">
        <title>Genomic Analysis of Calderihabitans maritimus KKC1, a Thermophilic, Hydrogenogenic, Carboxydotrophic Bacterium Isolated from Marine Sediment.</title>
        <authorList>
            <person name="Omae K."/>
            <person name="Yoneda Y."/>
            <person name="Fukuyama Y."/>
            <person name="Yoshida T."/>
            <person name="Sako Y."/>
        </authorList>
    </citation>
    <scope>NUCLEOTIDE SEQUENCE [LARGE SCALE GENOMIC DNA]</scope>
    <source>
        <strain evidence="4">KKC1</strain>
    </source>
</reference>
<comment type="caution">
    <text evidence="3">The sequence shown here is derived from an EMBL/GenBank/DDBJ whole genome shotgun (WGS) entry which is preliminary data.</text>
</comment>
<dbReference type="GO" id="GO:0005975">
    <property type="term" value="P:carbohydrate metabolic process"/>
    <property type="evidence" value="ECO:0007669"/>
    <property type="project" value="InterPro"/>
</dbReference>